<dbReference type="GO" id="GO:0001682">
    <property type="term" value="P:tRNA 5'-leader removal"/>
    <property type="evidence" value="ECO:0007669"/>
    <property type="project" value="UniProtKB-UniRule"/>
</dbReference>
<dbReference type="InterPro" id="IPR020568">
    <property type="entry name" value="Ribosomal_Su5_D2-typ_SF"/>
</dbReference>
<protein>
    <recommendedName>
        <fullName evidence="7 8">Ribonuclease P protein component</fullName>
        <shortName evidence="7">RNase P protein</shortName>
        <shortName evidence="7">RNaseP protein</shortName>
        <ecNumber evidence="7 8">3.1.26.5</ecNumber>
    </recommendedName>
    <alternativeName>
        <fullName evidence="7">Protein C5</fullName>
    </alternativeName>
</protein>
<dbReference type="SUPFAM" id="SSF54211">
    <property type="entry name" value="Ribosomal protein S5 domain 2-like"/>
    <property type="match status" value="1"/>
</dbReference>
<evidence type="ECO:0000256" key="1">
    <source>
        <dbReference type="ARBA" id="ARBA00002663"/>
    </source>
</evidence>
<evidence type="ECO:0000313" key="10">
    <source>
        <dbReference type="Proteomes" id="UP000549250"/>
    </source>
</evidence>
<dbReference type="Gene3D" id="3.30.230.10">
    <property type="match status" value="1"/>
</dbReference>
<keyword evidence="4 7" id="KW-0255">Endonuclease</keyword>
<keyword evidence="3 7" id="KW-0540">Nuclease</keyword>
<proteinExistence type="inferred from homology"/>
<accession>A0A839T1L5</accession>
<dbReference type="EMBL" id="JACHXI010000005">
    <property type="protein sequence ID" value="MBB3102988.1"/>
    <property type="molecule type" value="Genomic_DNA"/>
</dbReference>
<reference evidence="9 10" key="1">
    <citation type="submission" date="2020-08" db="EMBL/GenBank/DDBJ databases">
        <title>Genomic Encyclopedia of Type Strains, Phase III (KMG-III): the genomes of soil and plant-associated and newly described type strains.</title>
        <authorList>
            <person name="Whitman W."/>
        </authorList>
    </citation>
    <scope>NUCLEOTIDE SEQUENCE [LARGE SCALE GENOMIC DNA]</scope>
    <source>
        <strain evidence="9 10">CECT 4462</strain>
    </source>
</reference>
<comment type="catalytic activity">
    <reaction evidence="7">
        <text>Endonucleolytic cleavage of RNA, removing 5'-extranucleotides from tRNA precursor.</text>
        <dbReference type="EC" id="3.1.26.5"/>
    </reaction>
</comment>
<dbReference type="EC" id="3.1.26.5" evidence="7 8"/>
<dbReference type="GO" id="GO:0042781">
    <property type="term" value="F:3'-tRNA processing endoribonuclease activity"/>
    <property type="evidence" value="ECO:0007669"/>
    <property type="project" value="TreeGrafter"/>
</dbReference>
<dbReference type="InterPro" id="IPR020539">
    <property type="entry name" value="RNase_P_CS"/>
</dbReference>
<evidence type="ECO:0000313" key="9">
    <source>
        <dbReference type="EMBL" id="MBB3102988.1"/>
    </source>
</evidence>
<keyword evidence="2 7" id="KW-0819">tRNA processing</keyword>
<evidence type="ECO:0000256" key="4">
    <source>
        <dbReference type="ARBA" id="ARBA00022759"/>
    </source>
</evidence>
<sequence length="132" mass="15045">MASRNFSREKRLLSPRQFKAVFDSPSGKVPGRQVLLLARQNDLEYPRLGLVIGKKSIKLAVERNRVKRQIRESFRHHQDKLGGWDIVIIARKGMAEQQNVELARQFGKLWKRLTNNQPAASSQPTTAKGNDA</sequence>
<keyword evidence="5 7" id="KW-0378">Hydrolase</keyword>
<evidence type="ECO:0000256" key="7">
    <source>
        <dbReference type="HAMAP-Rule" id="MF_00227"/>
    </source>
</evidence>
<dbReference type="Proteomes" id="UP000549250">
    <property type="component" value="Unassembled WGS sequence"/>
</dbReference>
<dbReference type="HAMAP" id="MF_00227">
    <property type="entry name" value="RNase_P"/>
    <property type="match status" value="1"/>
</dbReference>
<keyword evidence="6 7" id="KW-0694">RNA-binding</keyword>
<dbReference type="NCBIfam" id="TIGR00188">
    <property type="entry name" value="rnpA"/>
    <property type="match status" value="1"/>
</dbReference>
<comment type="similarity">
    <text evidence="7">Belongs to the RnpA family.</text>
</comment>
<comment type="function">
    <text evidence="1 7">RNaseP catalyzes the removal of the 5'-leader sequence from pre-tRNA to produce the mature 5'-terminus. It can also cleave other RNA substrates such as 4.5S RNA. The protein component plays an auxiliary but essential role in vivo by binding to the 5'-leader sequence and broadening the substrate specificity of the ribozyme.</text>
</comment>
<dbReference type="GO" id="GO:0000049">
    <property type="term" value="F:tRNA binding"/>
    <property type="evidence" value="ECO:0007669"/>
    <property type="project" value="UniProtKB-UniRule"/>
</dbReference>
<evidence type="ECO:0000256" key="5">
    <source>
        <dbReference type="ARBA" id="ARBA00022801"/>
    </source>
</evidence>
<gene>
    <name evidence="7" type="primary">rnpA</name>
    <name evidence="9" type="ORF">FHR87_001383</name>
</gene>
<dbReference type="GO" id="GO:0004526">
    <property type="term" value="F:ribonuclease P activity"/>
    <property type="evidence" value="ECO:0007669"/>
    <property type="project" value="UniProtKB-UniRule"/>
</dbReference>
<organism evidence="9 10">
    <name type="scientific">Azomonas macrocytogenes</name>
    <name type="common">Azotobacter macrocytogenes</name>
    <dbReference type="NCBI Taxonomy" id="69962"/>
    <lineage>
        <taxon>Bacteria</taxon>
        <taxon>Pseudomonadati</taxon>
        <taxon>Pseudomonadota</taxon>
        <taxon>Gammaproteobacteria</taxon>
        <taxon>Pseudomonadales</taxon>
        <taxon>Pseudomonadaceae</taxon>
        <taxon>Azomonas</taxon>
    </lineage>
</organism>
<evidence type="ECO:0000256" key="2">
    <source>
        <dbReference type="ARBA" id="ARBA00022694"/>
    </source>
</evidence>
<dbReference type="Pfam" id="PF00825">
    <property type="entry name" value="Ribonuclease_P"/>
    <property type="match status" value="1"/>
</dbReference>
<keyword evidence="10" id="KW-1185">Reference proteome</keyword>
<dbReference type="InterPro" id="IPR000100">
    <property type="entry name" value="RNase_P"/>
</dbReference>
<evidence type="ECO:0000256" key="8">
    <source>
        <dbReference type="NCBIfam" id="TIGR00188"/>
    </source>
</evidence>
<dbReference type="GO" id="GO:0030677">
    <property type="term" value="C:ribonuclease P complex"/>
    <property type="evidence" value="ECO:0007669"/>
    <property type="project" value="TreeGrafter"/>
</dbReference>
<comment type="caution">
    <text evidence="9">The sequence shown here is derived from an EMBL/GenBank/DDBJ whole genome shotgun (WGS) entry which is preliminary data.</text>
</comment>
<comment type="subunit">
    <text evidence="7">Consists of a catalytic RNA component (M1 or rnpB) and a protein subunit.</text>
</comment>
<evidence type="ECO:0000256" key="6">
    <source>
        <dbReference type="ARBA" id="ARBA00022884"/>
    </source>
</evidence>
<dbReference type="RefSeq" id="WP_183165958.1">
    <property type="nucleotide sequence ID" value="NZ_JACHXI010000005.1"/>
</dbReference>
<evidence type="ECO:0000256" key="3">
    <source>
        <dbReference type="ARBA" id="ARBA00022722"/>
    </source>
</evidence>
<name>A0A839T1L5_AZOMA</name>
<dbReference type="PANTHER" id="PTHR33992">
    <property type="entry name" value="RIBONUCLEASE P PROTEIN COMPONENT"/>
    <property type="match status" value="1"/>
</dbReference>
<dbReference type="AlphaFoldDB" id="A0A839T1L5"/>
<dbReference type="InterPro" id="IPR014721">
    <property type="entry name" value="Ribsml_uS5_D2-typ_fold_subgr"/>
</dbReference>
<dbReference type="PROSITE" id="PS00648">
    <property type="entry name" value="RIBONUCLEASE_P"/>
    <property type="match status" value="1"/>
</dbReference>
<dbReference type="PANTHER" id="PTHR33992:SF1">
    <property type="entry name" value="RIBONUCLEASE P PROTEIN COMPONENT"/>
    <property type="match status" value="1"/>
</dbReference>